<evidence type="ECO:0000256" key="1">
    <source>
        <dbReference type="ARBA" id="ARBA00023015"/>
    </source>
</evidence>
<sequence>MRRTVELLWGQAMSDSVNGLELGLGVQPDLVYRTMLRRPRWRLSDLVRELGWDDGGTRDVVGALRAEGFVVSSADDPDAIRAVEPCVALPALAAKRMRGPTAGTCVPKAAAVERFVTWHERAAEWSGEHRHPGGLDEVAAVVERLVAGVMHEVTMLVPTYVPGSFEFATQVAEAVLRRGASFRAIWCAEFTMAPPVLAHARWLGQRGCAPRAAQVVPTRAVVMDGTVAVLLDDIEAPRVLRGARAVESLRKLASGLWATSVEVGEVARQARIDVPRQRYEVVLRLLAEGLTDDAVANRIGVSVRTVRNDVASAMAGLDARSRFQAGVRAAQLGLL</sequence>
<evidence type="ECO:0000256" key="3">
    <source>
        <dbReference type="ARBA" id="ARBA00023163"/>
    </source>
</evidence>
<feature type="domain" description="HTH luxR-type" evidence="4">
    <location>
        <begin position="265"/>
        <end position="333"/>
    </location>
</feature>
<keyword evidence="6" id="KW-1185">Reference proteome</keyword>
<name>A0A5B2XFK4_9PSEU</name>
<dbReference type="InterPro" id="IPR036388">
    <property type="entry name" value="WH-like_DNA-bd_sf"/>
</dbReference>
<reference evidence="5 6" key="1">
    <citation type="submission" date="2019-09" db="EMBL/GenBank/DDBJ databases">
        <title>Goodfellowia gen. nov., a new genus of the Pseudonocardineae related to Actinoalloteichus, containing Goodfellowia coeruleoviolacea gen. nov., comb. nov. gen. nov., comb. nov.</title>
        <authorList>
            <person name="Labeda D."/>
        </authorList>
    </citation>
    <scope>NUCLEOTIDE SEQUENCE [LARGE SCALE GENOMIC DNA]</scope>
    <source>
        <strain evidence="5 6">AN110305</strain>
    </source>
</reference>
<dbReference type="SUPFAM" id="SSF46894">
    <property type="entry name" value="C-terminal effector domain of the bipartite response regulators"/>
    <property type="match status" value="1"/>
</dbReference>
<dbReference type="SMART" id="SM00421">
    <property type="entry name" value="HTH_LUXR"/>
    <property type="match status" value="1"/>
</dbReference>
<keyword evidence="1" id="KW-0805">Transcription regulation</keyword>
<organism evidence="5 6">
    <name type="scientific">Solihabitans fulvus</name>
    <dbReference type="NCBI Taxonomy" id="1892852"/>
    <lineage>
        <taxon>Bacteria</taxon>
        <taxon>Bacillati</taxon>
        <taxon>Actinomycetota</taxon>
        <taxon>Actinomycetes</taxon>
        <taxon>Pseudonocardiales</taxon>
        <taxon>Pseudonocardiaceae</taxon>
        <taxon>Solihabitans</taxon>
    </lineage>
</organism>
<gene>
    <name evidence="5" type="ORF">F0L68_15685</name>
</gene>
<evidence type="ECO:0000313" key="5">
    <source>
        <dbReference type="EMBL" id="KAA2261690.1"/>
    </source>
</evidence>
<dbReference type="Proteomes" id="UP000323454">
    <property type="component" value="Unassembled WGS sequence"/>
</dbReference>
<dbReference type="InterPro" id="IPR016032">
    <property type="entry name" value="Sig_transdc_resp-reg_C-effctor"/>
</dbReference>
<keyword evidence="2" id="KW-0238">DNA-binding</keyword>
<dbReference type="InterPro" id="IPR000792">
    <property type="entry name" value="Tscrpt_reg_LuxR_C"/>
</dbReference>
<dbReference type="Gene3D" id="1.10.10.10">
    <property type="entry name" value="Winged helix-like DNA-binding domain superfamily/Winged helix DNA-binding domain"/>
    <property type="match status" value="1"/>
</dbReference>
<protein>
    <submittedName>
        <fullName evidence="5">Response regulator transcription factor</fullName>
    </submittedName>
</protein>
<dbReference type="EMBL" id="VUOB01000026">
    <property type="protein sequence ID" value="KAA2261690.1"/>
    <property type="molecule type" value="Genomic_DNA"/>
</dbReference>
<dbReference type="GO" id="GO:0006355">
    <property type="term" value="P:regulation of DNA-templated transcription"/>
    <property type="evidence" value="ECO:0007669"/>
    <property type="project" value="InterPro"/>
</dbReference>
<evidence type="ECO:0000313" key="6">
    <source>
        <dbReference type="Proteomes" id="UP000323454"/>
    </source>
</evidence>
<dbReference type="InterPro" id="IPR039420">
    <property type="entry name" value="WalR-like"/>
</dbReference>
<dbReference type="OrthoDB" id="4266042at2"/>
<comment type="caution">
    <text evidence="5">The sequence shown here is derived from an EMBL/GenBank/DDBJ whole genome shotgun (WGS) entry which is preliminary data.</text>
</comment>
<dbReference type="PANTHER" id="PTHR43214">
    <property type="entry name" value="TWO-COMPONENT RESPONSE REGULATOR"/>
    <property type="match status" value="1"/>
</dbReference>
<evidence type="ECO:0000256" key="2">
    <source>
        <dbReference type="ARBA" id="ARBA00023125"/>
    </source>
</evidence>
<dbReference type="PANTHER" id="PTHR43214:SF24">
    <property type="entry name" value="TRANSCRIPTIONAL REGULATORY PROTEIN NARL-RELATED"/>
    <property type="match status" value="1"/>
</dbReference>
<reference evidence="5 6" key="2">
    <citation type="submission" date="2019-09" db="EMBL/GenBank/DDBJ databases">
        <authorList>
            <person name="Jin C."/>
        </authorList>
    </citation>
    <scope>NUCLEOTIDE SEQUENCE [LARGE SCALE GENOMIC DNA]</scope>
    <source>
        <strain evidence="5 6">AN110305</strain>
    </source>
</reference>
<keyword evidence="3" id="KW-0804">Transcription</keyword>
<dbReference type="AlphaFoldDB" id="A0A5B2XFK4"/>
<dbReference type="CDD" id="cd06170">
    <property type="entry name" value="LuxR_C_like"/>
    <property type="match status" value="1"/>
</dbReference>
<dbReference type="GO" id="GO:0003677">
    <property type="term" value="F:DNA binding"/>
    <property type="evidence" value="ECO:0007669"/>
    <property type="project" value="UniProtKB-KW"/>
</dbReference>
<dbReference type="RefSeq" id="WP_149850311.1">
    <property type="nucleotide sequence ID" value="NZ_VUOB01000026.1"/>
</dbReference>
<dbReference type="PROSITE" id="PS50043">
    <property type="entry name" value="HTH_LUXR_2"/>
    <property type="match status" value="1"/>
</dbReference>
<accession>A0A5B2XFK4</accession>
<evidence type="ECO:0000259" key="4">
    <source>
        <dbReference type="PROSITE" id="PS50043"/>
    </source>
</evidence>
<proteinExistence type="predicted"/>